<evidence type="ECO:0000256" key="3">
    <source>
        <dbReference type="SAM" id="Phobius"/>
    </source>
</evidence>
<evidence type="ECO:0000313" key="5">
    <source>
        <dbReference type="EMBL" id="KAA6409001.1"/>
    </source>
</evidence>
<accession>A0A5M8PHY9</accession>
<organism evidence="5 6">
    <name type="scientific">Lasallia pustulata</name>
    <dbReference type="NCBI Taxonomy" id="136370"/>
    <lineage>
        <taxon>Eukaryota</taxon>
        <taxon>Fungi</taxon>
        <taxon>Dikarya</taxon>
        <taxon>Ascomycota</taxon>
        <taxon>Pezizomycotina</taxon>
        <taxon>Lecanoromycetes</taxon>
        <taxon>OSLEUM clade</taxon>
        <taxon>Umbilicariomycetidae</taxon>
        <taxon>Umbilicariales</taxon>
        <taxon>Umbilicariaceae</taxon>
        <taxon>Lasallia</taxon>
    </lineage>
</organism>
<comment type="catalytic activity">
    <reaction evidence="1">
        <text>Hydrolysis of terminal, non-reducing alpha-D-galactose residues in alpha-D-galactosides, including galactose oligosaccharides, galactomannans and galactolipids.</text>
        <dbReference type="EC" id="3.2.1.22"/>
    </reaction>
</comment>
<feature type="domain" description="Glycoside-hydrolase family GH114 TIM-barrel" evidence="4">
    <location>
        <begin position="120"/>
        <end position="345"/>
    </location>
</feature>
<keyword evidence="3" id="KW-1133">Transmembrane helix</keyword>
<reference evidence="5 6" key="1">
    <citation type="submission" date="2019-09" db="EMBL/GenBank/DDBJ databases">
        <title>The hologenome of the rock-dwelling lichen Lasallia pustulata.</title>
        <authorList>
            <person name="Greshake Tzovaras B."/>
            <person name="Segers F."/>
            <person name="Bicker A."/>
            <person name="Dal Grande F."/>
            <person name="Otte J."/>
            <person name="Hankeln T."/>
            <person name="Schmitt I."/>
            <person name="Ebersberger I."/>
        </authorList>
    </citation>
    <scope>NUCLEOTIDE SEQUENCE [LARGE SCALE GENOMIC DNA]</scope>
    <source>
        <strain evidence="5">A1-1</strain>
    </source>
</reference>
<dbReference type="Proteomes" id="UP000324767">
    <property type="component" value="Unassembled WGS sequence"/>
</dbReference>
<keyword evidence="3" id="KW-0472">Membrane</keyword>
<evidence type="ECO:0000259" key="4">
    <source>
        <dbReference type="Pfam" id="PF03537"/>
    </source>
</evidence>
<evidence type="ECO:0000256" key="2">
    <source>
        <dbReference type="ARBA" id="ARBA00012755"/>
    </source>
</evidence>
<keyword evidence="3" id="KW-0812">Transmembrane</keyword>
<dbReference type="SUPFAM" id="SSF51445">
    <property type="entry name" value="(Trans)glycosidases"/>
    <property type="match status" value="1"/>
</dbReference>
<feature type="transmembrane region" description="Helical" evidence="3">
    <location>
        <begin position="78"/>
        <end position="100"/>
    </location>
</feature>
<dbReference type="GO" id="GO:0004557">
    <property type="term" value="F:alpha-galactosidase activity"/>
    <property type="evidence" value="ECO:0007669"/>
    <property type="project" value="UniProtKB-EC"/>
</dbReference>
<sequence>MPSHSKAVSILNQSRSGSESAFSLHEQTSSTHGLSFSGFSSDDTLNKYALHKGSRAKRWKRPTFGLAIWKRLSTRTKIFVIGALILALALGLGLGVGLPVKEAKSKEKPPSRWKPAIGNTWQIQLNGPLTSMTVAAHNYDIDLFENNETTIKALHRMNAKVICYFSAGTYEDGRPDASAFAKSSVGSNVVDWAGEKWLDIRSASVRSVMAARIKLAKEKGCDGVDPDNVDGYSRKDTGFRLTKGDAIKYLQFLAGEAHSRGLAIGLKNSAELASSVMDHMDWDICESCVVYNECRTYQPFIMAGRPVFHIEYVDGDKPVNLTAACNAPGTRGFSTLLKRQNLDEWFLACPLVAA</sequence>
<evidence type="ECO:0000256" key="1">
    <source>
        <dbReference type="ARBA" id="ARBA00001255"/>
    </source>
</evidence>
<dbReference type="Pfam" id="PF03537">
    <property type="entry name" value="Glyco_hydro_114"/>
    <property type="match status" value="1"/>
</dbReference>
<dbReference type="InterPro" id="IPR004352">
    <property type="entry name" value="GH114_TIM-barrel"/>
</dbReference>
<dbReference type="InterPro" id="IPR013785">
    <property type="entry name" value="Aldolase_TIM"/>
</dbReference>
<dbReference type="OrthoDB" id="2108802at2759"/>
<evidence type="ECO:0000313" key="6">
    <source>
        <dbReference type="Proteomes" id="UP000324767"/>
    </source>
</evidence>
<dbReference type="AlphaFoldDB" id="A0A5M8PHY9"/>
<gene>
    <name evidence="5" type="ORF">FRX48_07345</name>
</gene>
<dbReference type="PANTHER" id="PTHR35273:SF2">
    <property type="entry name" value="ALPHA-GALACTOSIDASE"/>
    <property type="match status" value="1"/>
</dbReference>
<dbReference type="Gene3D" id="3.20.20.70">
    <property type="entry name" value="Aldolase class I"/>
    <property type="match status" value="1"/>
</dbReference>
<dbReference type="PANTHER" id="PTHR35273">
    <property type="entry name" value="ALPHA-1,4 POLYGALACTOSAMINIDASE, PUTATIVE (AFU_ORTHOLOGUE AFUA_3G07890)-RELATED"/>
    <property type="match status" value="1"/>
</dbReference>
<protein>
    <recommendedName>
        <fullName evidence="2">alpha-galactosidase</fullName>
        <ecNumber evidence="2">3.2.1.22</ecNumber>
    </recommendedName>
</protein>
<comment type="caution">
    <text evidence="5">The sequence shown here is derived from an EMBL/GenBank/DDBJ whole genome shotgun (WGS) entry which is preliminary data.</text>
</comment>
<dbReference type="EC" id="3.2.1.22" evidence="2"/>
<proteinExistence type="predicted"/>
<name>A0A5M8PHY9_9LECA</name>
<dbReference type="InterPro" id="IPR017853">
    <property type="entry name" value="GH"/>
</dbReference>
<dbReference type="EMBL" id="VXIT01000012">
    <property type="protein sequence ID" value="KAA6409001.1"/>
    <property type="molecule type" value="Genomic_DNA"/>
</dbReference>